<dbReference type="Gene3D" id="1.10.3810.10">
    <property type="entry name" value="Biosynthetic peptidoglycan transglycosylase-like"/>
    <property type="match status" value="1"/>
</dbReference>
<evidence type="ECO:0000256" key="4">
    <source>
        <dbReference type="ARBA" id="ARBA00022679"/>
    </source>
</evidence>
<reference evidence="14" key="1">
    <citation type="journal article" date="2019" name="Int. J. Syst. Evol. Microbiol.">
        <title>The Global Catalogue of Microorganisms (GCM) 10K type strain sequencing project: providing services to taxonomists for standard genome sequencing and annotation.</title>
        <authorList>
            <consortium name="The Broad Institute Genomics Platform"/>
            <consortium name="The Broad Institute Genome Sequencing Center for Infectious Disease"/>
            <person name="Wu L."/>
            <person name="Ma J."/>
        </authorList>
    </citation>
    <scope>NUCLEOTIDE SEQUENCE [LARGE SCALE GENOMIC DNA]</scope>
    <source>
        <strain evidence="14">JCM 11650</strain>
    </source>
</reference>
<feature type="compositionally biased region" description="Low complexity" evidence="9">
    <location>
        <begin position="731"/>
        <end position="759"/>
    </location>
</feature>
<evidence type="ECO:0000256" key="3">
    <source>
        <dbReference type="ARBA" id="ARBA00022676"/>
    </source>
</evidence>
<feature type="region of interest" description="Disordered" evidence="9">
    <location>
        <begin position="1"/>
        <end position="94"/>
    </location>
</feature>
<dbReference type="Gene3D" id="3.40.710.10">
    <property type="entry name" value="DD-peptidase/beta-lactamase superfamily"/>
    <property type="match status" value="1"/>
</dbReference>
<feature type="compositionally biased region" description="Acidic residues" evidence="9">
    <location>
        <begin position="760"/>
        <end position="771"/>
    </location>
</feature>
<evidence type="ECO:0000256" key="1">
    <source>
        <dbReference type="ARBA" id="ARBA00022645"/>
    </source>
</evidence>
<evidence type="ECO:0000313" key="14">
    <source>
        <dbReference type="Proteomes" id="UP001597280"/>
    </source>
</evidence>
<keyword evidence="14" id="KW-1185">Reference proteome</keyword>
<keyword evidence="1" id="KW-0121">Carboxypeptidase</keyword>
<dbReference type="InterPro" id="IPR023346">
    <property type="entry name" value="Lysozyme-like_dom_sf"/>
</dbReference>
<keyword evidence="10" id="KW-0472">Membrane</keyword>
<dbReference type="GO" id="GO:0016757">
    <property type="term" value="F:glycosyltransferase activity"/>
    <property type="evidence" value="ECO:0007669"/>
    <property type="project" value="UniProtKB-KW"/>
</dbReference>
<feature type="compositionally biased region" description="Low complexity" evidence="9">
    <location>
        <begin position="1"/>
        <end position="50"/>
    </location>
</feature>
<dbReference type="EMBL" id="JBHUFL010000002">
    <property type="protein sequence ID" value="MFD1834541.1"/>
    <property type="molecule type" value="Genomic_DNA"/>
</dbReference>
<feature type="compositionally biased region" description="Acidic residues" evidence="9">
    <location>
        <begin position="780"/>
        <end position="797"/>
    </location>
</feature>
<keyword evidence="6" id="KW-0511">Multifunctional enzyme</keyword>
<evidence type="ECO:0000256" key="6">
    <source>
        <dbReference type="ARBA" id="ARBA00023268"/>
    </source>
</evidence>
<evidence type="ECO:0000259" key="11">
    <source>
        <dbReference type="Pfam" id="PF00905"/>
    </source>
</evidence>
<dbReference type="InterPro" id="IPR001460">
    <property type="entry name" value="PCN-bd_Tpept"/>
</dbReference>
<feature type="domain" description="Glycosyl transferase family 51" evidence="12">
    <location>
        <begin position="167"/>
        <end position="336"/>
    </location>
</feature>
<dbReference type="Pfam" id="PF00905">
    <property type="entry name" value="Transpeptidase"/>
    <property type="match status" value="1"/>
</dbReference>
<evidence type="ECO:0000256" key="9">
    <source>
        <dbReference type="SAM" id="MobiDB-lite"/>
    </source>
</evidence>
<feature type="compositionally biased region" description="Basic and acidic residues" evidence="9">
    <location>
        <begin position="810"/>
        <end position="826"/>
    </location>
</feature>
<sequence length="851" mass="90314">MSDSGRSSRGSSRRTNPSAGNRRAAGVRRASGASDAKKPAPGAAASASKGTSRTPKKAGAAAGGAAAAGAGSRSAASRHAAPARSGRGKGSGKVAATNFLNYPRAGKNGFWRWLPSFRLLAGAFALIVLLGLAGTVWLYKTTEVPEPSDFALAQSSRVYFSDGETEMGKFSDINRTPIANDEIPQTVKDAVVASEDATFYENRGISPKGILRALVNNLSGGARQGGSTITQQYVERYYTGTNTSYVGKVKEMFMAIKIDQELPKDEILSRYLNTIYFGRGAYGIEEASQAYFGKPASELDESEAALLVAVIPGPSSYDPAVNEEKAQSLWARVIEREVNDTGVLTAAEADALEFPKTAEPKKQNSLGGTNGYLLDQVRTELINQGYTQDELNTGGFKIVSTVDKSVQDNTVQSIEDLGDRPENNRVGTMTLDPSSGAIRGMYGGEDYVKQSINDATQSRMQAGSIFKTFTLVAALQEGYSLYSTWDGNSPKSFPGWTVNNFNKVDYGTVSLAQATTNSINTAFAELNVEMGPTKTKEAAIELGLPETTPGLDDYASNVLGSASPTVREMAEAYATIASGGVYHSAYIVETMTNADGSKEYEHKDTAKRVLDEGVATNATVALQGPPSTGSAKALVDIMDGRPVAGKTGTSESFRSAWFVGFTPQLVTGVGMFQPNADGGEDPLTPWGDYSNITGGSYPTEIWGSIMSRSLEGQDFEDFPEAVRLDNQKAVASTTTTRKSTRTQAPTTKAPTTEAPTTEEPTTEEPTTEEPTTEAPTTEEPTTEEPTTEEPTTEEPTTEEPTTEKSTTTKKPAEKTTTEKPAAEKTTKPSSTKPTTEAGAEEGKTDTGTTGD</sequence>
<dbReference type="InterPro" id="IPR050396">
    <property type="entry name" value="Glycosyltr_51/Transpeptidase"/>
</dbReference>
<keyword evidence="3 13" id="KW-0328">Glycosyltransferase</keyword>
<dbReference type="Pfam" id="PF00912">
    <property type="entry name" value="Transgly"/>
    <property type="match status" value="1"/>
</dbReference>
<feature type="region of interest" description="Disordered" evidence="9">
    <location>
        <begin position="726"/>
        <end position="851"/>
    </location>
</feature>
<organism evidence="13 14">
    <name type="scientific">Brachybacterium rhamnosum</name>
    <dbReference type="NCBI Taxonomy" id="173361"/>
    <lineage>
        <taxon>Bacteria</taxon>
        <taxon>Bacillati</taxon>
        <taxon>Actinomycetota</taxon>
        <taxon>Actinomycetes</taxon>
        <taxon>Micrococcales</taxon>
        <taxon>Dermabacteraceae</taxon>
        <taxon>Brachybacterium</taxon>
    </lineage>
</organism>
<dbReference type="RefSeq" id="WP_343903821.1">
    <property type="nucleotide sequence ID" value="NZ_BAAAIS010000002.1"/>
</dbReference>
<name>A0ABW4PYM1_9MICO</name>
<dbReference type="InterPro" id="IPR012338">
    <property type="entry name" value="Beta-lactam/transpept-like"/>
</dbReference>
<dbReference type="InterPro" id="IPR036950">
    <property type="entry name" value="PBP_transglycosylase"/>
</dbReference>
<proteinExistence type="predicted"/>
<comment type="catalytic activity">
    <reaction evidence="8">
        <text>[GlcNAc-(1-&gt;4)-Mur2Ac(oyl-L-Ala-gamma-D-Glu-L-Lys-D-Ala-D-Ala)](n)-di-trans,octa-cis-undecaprenyl diphosphate + beta-D-GlcNAc-(1-&gt;4)-Mur2Ac(oyl-L-Ala-gamma-D-Glu-L-Lys-D-Ala-D-Ala)-di-trans,octa-cis-undecaprenyl diphosphate = [GlcNAc-(1-&gt;4)-Mur2Ac(oyl-L-Ala-gamma-D-Glu-L-Lys-D-Ala-D-Ala)](n+1)-di-trans,octa-cis-undecaprenyl diphosphate + di-trans,octa-cis-undecaprenyl diphosphate + H(+)</text>
        <dbReference type="Rhea" id="RHEA:23708"/>
        <dbReference type="Rhea" id="RHEA-COMP:9602"/>
        <dbReference type="Rhea" id="RHEA-COMP:9603"/>
        <dbReference type="ChEBI" id="CHEBI:15378"/>
        <dbReference type="ChEBI" id="CHEBI:58405"/>
        <dbReference type="ChEBI" id="CHEBI:60033"/>
        <dbReference type="ChEBI" id="CHEBI:78435"/>
        <dbReference type="EC" id="2.4.99.28"/>
    </reaction>
</comment>
<feature type="compositionally biased region" description="Low complexity" evidence="9">
    <location>
        <begin position="827"/>
        <end position="837"/>
    </location>
</feature>
<evidence type="ECO:0000259" key="12">
    <source>
        <dbReference type="Pfam" id="PF00912"/>
    </source>
</evidence>
<dbReference type="SUPFAM" id="SSF53955">
    <property type="entry name" value="Lysozyme-like"/>
    <property type="match status" value="1"/>
</dbReference>
<protein>
    <submittedName>
        <fullName evidence="13">Transglycosylase domain-containing protein</fullName>
        <ecNumber evidence="13">2.4.-.-</ecNumber>
    </submittedName>
</protein>
<keyword evidence="2" id="KW-0645">Protease</keyword>
<comment type="catalytic activity">
    <reaction evidence="7">
        <text>Preferential cleavage: (Ac)2-L-Lys-D-Ala-|-D-Ala. Also transpeptidation of peptidyl-alanyl moieties that are N-acyl substituents of D-alanine.</text>
        <dbReference type="EC" id="3.4.16.4"/>
    </reaction>
</comment>
<evidence type="ECO:0000256" key="10">
    <source>
        <dbReference type="SAM" id="Phobius"/>
    </source>
</evidence>
<evidence type="ECO:0000313" key="13">
    <source>
        <dbReference type="EMBL" id="MFD1834541.1"/>
    </source>
</evidence>
<keyword evidence="10" id="KW-0812">Transmembrane</keyword>
<evidence type="ECO:0000256" key="2">
    <source>
        <dbReference type="ARBA" id="ARBA00022670"/>
    </source>
</evidence>
<dbReference type="InterPro" id="IPR001264">
    <property type="entry name" value="Glyco_trans_51"/>
</dbReference>
<comment type="caution">
    <text evidence="13">The sequence shown here is derived from an EMBL/GenBank/DDBJ whole genome shotgun (WGS) entry which is preliminary data.</text>
</comment>
<accession>A0ABW4PYM1</accession>
<evidence type="ECO:0000256" key="5">
    <source>
        <dbReference type="ARBA" id="ARBA00022801"/>
    </source>
</evidence>
<dbReference type="SUPFAM" id="SSF56601">
    <property type="entry name" value="beta-lactamase/transpeptidase-like"/>
    <property type="match status" value="1"/>
</dbReference>
<keyword evidence="4 13" id="KW-0808">Transferase</keyword>
<feature type="compositionally biased region" description="Low complexity" evidence="9">
    <location>
        <begin position="58"/>
        <end position="85"/>
    </location>
</feature>
<dbReference type="EC" id="2.4.-.-" evidence="13"/>
<gene>
    <name evidence="13" type="ORF">ACFSDA_05555</name>
</gene>
<dbReference type="PANTHER" id="PTHR32282">
    <property type="entry name" value="BINDING PROTEIN TRANSPEPTIDASE, PUTATIVE-RELATED"/>
    <property type="match status" value="1"/>
</dbReference>
<feature type="domain" description="Penicillin-binding protein transpeptidase" evidence="11">
    <location>
        <begin position="428"/>
        <end position="665"/>
    </location>
</feature>
<keyword evidence="10" id="KW-1133">Transmembrane helix</keyword>
<dbReference type="PANTHER" id="PTHR32282:SF34">
    <property type="entry name" value="PENICILLIN-BINDING PROTEIN 1A"/>
    <property type="match status" value="1"/>
</dbReference>
<dbReference type="Proteomes" id="UP001597280">
    <property type="component" value="Unassembled WGS sequence"/>
</dbReference>
<evidence type="ECO:0000256" key="7">
    <source>
        <dbReference type="ARBA" id="ARBA00034000"/>
    </source>
</evidence>
<evidence type="ECO:0000256" key="8">
    <source>
        <dbReference type="ARBA" id="ARBA00049902"/>
    </source>
</evidence>
<keyword evidence="5" id="KW-0378">Hydrolase</keyword>
<feature type="transmembrane region" description="Helical" evidence="10">
    <location>
        <begin position="117"/>
        <end position="139"/>
    </location>
</feature>